<name>A0AAW1K1C5_POPJA</name>
<dbReference type="GO" id="GO:0016787">
    <property type="term" value="F:hydrolase activity"/>
    <property type="evidence" value="ECO:0007669"/>
    <property type="project" value="UniProtKB-KW"/>
</dbReference>
<evidence type="ECO:0000256" key="5">
    <source>
        <dbReference type="ARBA" id="ARBA00022801"/>
    </source>
</evidence>
<dbReference type="CDD" id="cd09274">
    <property type="entry name" value="RNase_HI_RT_Ty3"/>
    <property type="match status" value="1"/>
</dbReference>
<keyword evidence="3" id="KW-0540">Nuclease</keyword>
<evidence type="ECO:0000259" key="8">
    <source>
        <dbReference type="Pfam" id="PF17919"/>
    </source>
</evidence>
<evidence type="ECO:0000256" key="1">
    <source>
        <dbReference type="ARBA" id="ARBA00022679"/>
    </source>
</evidence>
<dbReference type="PANTHER" id="PTHR37984">
    <property type="entry name" value="PROTEIN CBG26694"/>
    <property type="match status" value="1"/>
</dbReference>
<dbReference type="EMBL" id="JASPKY010000284">
    <property type="protein sequence ID" value="KAK9711112.1"/>
    <property type="molecule type" value="Genomic_DNA"/>
</dbReference>
<evidence type="ECO:0000256" key="6">
    <source>
        <dbReference type="ARBA" id="ARBA00022918"/>
    </source>
</evidence>
<gene>
    <name evidence="9" type="ORF">QE152_g25636</name>
</gene>
<comment type="caution">
    <text evidence="9">The sequence shown here is derived from an EMBL/GenBank/DDBJ whole genome shotgun (WGS) entry which is preliminary data.</text>
</comment>
<accession>A0AAW1K1C5</accession>
<keyword evidence="4" id="KW-0255">Endonuclease</keyword>
<dbReference type="GO" id="GO:0003964">
    <property type="term" value="F:RNA-directed DNA polymerase activity"/>
    <property type="evidence" value="ECO:0007669"/>
    <property type="project" value="UniProtKB-KW"/>
</dbReference>
<dbReference type="AlphaFoldDB" id="A0AAW1K1C5"/>
<evidence type="ECO:0000313" key="10">
    <source>
        <dbReference type="Proteomes" id="UP001458880"/>
    </source>
</evidence>
<evidence type="ECO:0000259" key="7">
    <source>
        <dbReference type="Pfam" id="PF17917"/>
    </source>
</evidence>
<protein>
    <submittedName>
        <fullName evidence="9">RNase H-like domain found in reverse transcriptase</fullName>
    </submittedName>
</protein>
<keyword evidence="10" id="KW-1185">Reference proteome</keyword>
<evidence type="ECO:0000256" key="2">
    <source>
        <dbReference type="ARBA" id="ARBA00022695"/>
    </source>
</evidence>
<dbReference type="Pfam" id="PF17919">
    <property type="entry name" value="RT_RNaseH_2"/>
    <property type="match status" value="1"/>
</dbReference>
<dbReference type="InterPro" id="IPR041577">
    <property type="entry name" value="RT_RNaseH_2"/>
</dbReference>
<evidence type="ECO:0000313" key="9">
    <source>
        <dbReference type="EMBL" id="KAK9711112.1"/>
    </source>
</evidence>
<dbReference type="SUPFAM" id="SSF56672">
    <property type="entry name" value="DNA/RNA polymerases"/>
    <property type="match status" value="2"/>
</dbReference>
<keyword evidence="5" id="KW-0378">Hydrolase</keyword>
<dbReference type="InterPro" id="IPR041373">
    <property type="entry name" value="RT_RNaseH"/>
</dbReference>
<sequence length="188" mass="21890">MYVFSFNQYHITIHGAVLLQEGLSCACASKSLSATQMRYAQIEKKFLAICFGLTRFHKYIFGKKVIAQIEKELLAICFGLTRFHEYIFGKKVIVETDHQPLIPIFKKPLNKCPARLQRMLLQIQKYDIEVRYKRGKELVIADALSRAYLNEDDDHFDIEINAQVCLIKSYVNVSDEKLKVMLTYQTRN</sequence>
<organism evidence="9 10">
    <name type="scientific">Popillia japonica</name>
    <name type="common">Japanese beetle</name>
    <dbReference type="NCBI Taxonomy" id="7064"/>
    <lineage>
        <taxon>Eukaryota</taxon>
        <taxon>Metazoa</taxon>
        <taxon>Ecdysozoa</taxon>
        <taxon>Arthropoda</taxon>
        <taxon>Hexapoda</taxon>
        <taxon>Insecta</taxon>
        <taxon>Pterygota</taxon>
        <taxon>Neoptera</taxon>
        <taxon>Endopterygota</taxon>
        <taxon>Coleoptera</taxon>
        <taxon>Polyphaga</taxon>
        <taxon>Scarabaeiformia</taxon>
        <taxon>Scarabaeidae</taxon>
        <taxon>Rutelinae</taxon>
        <taxon>Popillia</taxon>
    </lineage>
</organism>
<keyword evidence="6 9" id="KW-0695">RNA-directed DNA polymerase</keyword>
<keyword evidence="1" id="KW-0808">Transferase</keyword>
<evidence type="ECO:0000256" key="3">
    <source>
        <dbReference type="ARBA" id="ARBA00022722"/>
    </source>
</evidence>
<dbReference type="PANTHER" id="PTHR37984:SF7">
    <property type="entry name" value="INTEGRASE CATALYTIC DOMAIN-CONTAINING PROTEIN"/>
    <property type="match status" value="1"/>
</dbReference>
<dbReference type="GO" id="GO:0004519">
    <property type="term" value="F:endonuclease activity"/>
    <property type="evidence" value="ECO:0007669"/>
    <property type="project" value="UniProtKB-KW"/>
</dbReference>
<dbReference type="InterPro" id="IPR043502">
    <property type="entry name" value="DNA/RNA_pol_sf"/>
</dbReference>
<feature type="domain" description="Reverse transcriptase/retrotransposon-derived protein RNase H-like" evidence="8">
    <location>
        <begin position="13"/>
        <end position="65"/>
    </location>
</feature>
<evidence type="ECO:0000256" key="4">
    <source>
        <dbReference type="ARBA" id="ARBA00022759"/>
    </source>
</evidence>
<feature type="domain" description="Reverse transcriptase RNase H-like" evidence="7">
    <location>
        <begin position="67"/>
        <end position="126"/>
    </location>
</feature>
<reference evidence="9 10" key="1">
    <citation type="journal article" date="2024" name="BMC Genomics">
        <title>De novo assembly and annotation of Popillia japonica's genome with initial clues to its potential as an invasive pest.</title>
        <authorList>
            <person name="Cucini C."/>
            <person name="Boschi S."/>
            <person name="Funari R."/>
            <person name="Cardaioli E."/>
            <person name="Iannotti N."/>
            <person name="Marturano G."/>
            <person name="Paoli F."/>
            <person name="Bruttini M."/>
            <person name="Carapelli A."/>
            <person name="Frati F."/>
            <person name="Nardi F."/>
        </authorList>
    </citation>
    <scope>NUCLEOTIDE SEQUENCE [LARGE SCALE GENOMIC DNA]</scope>
    <source>
        <strain evidence="9">DMR45628</strain>
    </source>
</reference>
<proteinExistence type="predicted"/>
<dbReference type="Proteomes" id="UP001458880">
    <property type="component" value="Unassembled WGS sequence"/>
</dbReference>
<dbReference type="InterPro" id="IPR050951">
    <property type="entry name" value="Retrovirus_Pol_polyprotein"/>
</dbReference>
<keyword evidence="2" id="KW-0548">Nucleotidyltransferase</keyword>
<dbReference type="Pfam" id="PF17917">
    <property type="entry name" value="RT_RNaseH"/>
    <property type="match status" value="1"/>
</dbReference>